<keyword evidence="6" id="KW-1185">Reference proteome</keyword>
<name>A0A8S1D4E8_9INSE</name>
<feature type="compositionally biased region" description="Low complexity" evidence="3">
    <location>
        <begin position="113"/>
        <end position="123"/>
    </location>
</feature>
<feature type="coiled-coil region" evidence="2">
    <location>
        <begin position="368"/>
        <end position="395"/>
    </location>
</feature>
<feature type="region of interest" description="Disordered" evidence="3">
    <location>
        <begin position="174"/>
        <end position="363"/>
    </location>
</feature>
<feature type="compositionally biased region" description="Acidic residues" evidence="3">
    <location>
        <begin position="18"/>
        <end position="30"/>
    </location>
</feature>
<feature type="compositionally biased region" description="Basic residues" evidence="3">
    <location>
        <begin position="181"/>
        <end position="190"/>
    </location>
</feature>
<accession>A0A8S1D4E8</accession>
<keyword evidence="1" id="KW-0863">Zinc-finger</keyword>
<evidence type="ECO:0000256" key="2">
    <source>
        <dbReference type="SAM" id="Coils"/>
    </source>
</evidence>
<evidence type="ECO:0000256" key="3">
    <source>
        <dbReference type="SAM" id="MobiDB-lite"/>
    </source>
</evidence>
<feature type="compositionally biased region" description="Polar residues" evidence="3">
    <location>
        <begin position="256"/>
        <end position="273"/>
    </location>
</feature>
<sequence length="622" mass="69650">MGNIYDPKTMSDATSTDSAEEGEIRDSDEEENRRPRNRSKHRRISPPSKNHRSVRTHKIKKPHSSRREQPPRSRKRRSSDDNEYREDIDTQIAKTRRRLQAAEKSTPPPAVSTPPAESASPEIPQEDEIQVLEVPPKTFEVVQIDDEETGMDKSAEVEETEKELTQLRLDALKSSLEAKWGGKKKKRQRKSNPDEPYSPTCPLTPVDDLDSTASPAPSPPSPAVCDPETDEDEEALRLSLLKQIKKSSEDKENETESTNNEVQAPETLANNSDMPKKAVTEQISSHANGRFIISIGPDSSDSESESEKDPNNVAENIDQMLKKIRETAEEKKKKVAPPPKKTAGGRNKKSPAKQVPLNHPLSVLPKSKQAEYLRLKALLKKKEELRQRKLQHATQEKLDKAKAISEMQLPSLNALAQSLPLLTEEERIKQLRALEADQEKFIEKCKEQKERLASLRSDLDKNLSDQQEVQAVASAAGYQRAQLEQEAEMLRRRLAEVEAAAAASSKQHQTYTLKLHQLKSEARMLQKSVSEASLDAARLRAGCSLIREACSQARGDSEVKALEAQLNYLDDLANGPLSYQSPLDHVRNKANGNWDPNQAVCPGFLSGQCRFGINCTLQHPRV</sequence>
<keyword evidence="1" id="KW-0479">Metal-binding</keyword>
<comment type="caution">
    <text evidence="5">The sequence shown here is derived from an EMBL/GenBank/DDBJ whole genome shotgun (WGS) entry which is preliminary data.</text>
</comment>
<evidence type="ECO:0000313" key="5">
    <source>
        <dbReference type="EMBL" id="CAB3375297.1"/>
    </source>
</evidence>
<dbReference type="EMBL" id="CADEPI010000110">
    <property type="protein sequence ID" value="CAB3375297.1"/>
    <property type="molecule type" value="Genomic_DNA"/>
</dbReference>
<evidence type="ECO:0000259" key="4">
    <source>
        <dbReference type="PROSITE" id="PS50103"/>
    </source>
</evidence>
<feature type="zinc finger region" description="C3H1-type" evidence="1">
    <location>
        <begin position="595"/>
        <end position="622"/>
    </location>
</feature>
<feature type="compositionally biased region" description="Basic residues" evidence="3">
    <location>
        <begin position="35"/>
        <end position="64"/>
    </location>
</feature>
<evidence type="ECO:0000256" key="1">
    <source>
        <dbReference type="PROSITE-ProRule" id="PRU00723"/>
    </source>
</evidence>
<reference evidence="5 6" key="1">
    <citation type="submission" date="2020-04" db="EMBL/GenBank/DDBJ databases">
        <authorList>
            <person name="Alioto T."/>
            <person name="Alioto T."/>
            <person name="Gomez Garrido J."/>
        </authorList>
    </citation>
    <scope>NUCLEOTIDE SEQUENCE [LARGE SCALE GENOMIC DNA]</scope>
</reference>
<dbReference type="InterPro" id="IPR000571">
    <property type="entry name" value="Znf_CCCH"/>
</dbReference>
<keyword evidence="1" id="KW-0862">Zinc</keyword>
<protein>
    <recommendedName>
        <fullName evidence="4">C3H1-type domain-containing protein</fullName>
    </recommendedName>
</protein>
<feature type="region of interest" description="Disordered" evidence="3">
    <location>
        <begin position="1"/>
        <end position="162"/>
    </location>
</feature>
<dbReference type="AlphaFoldDB" id="A0A8S1D4E8"/>
<organism evidence="5 6">
    <name type="scientific">Cloeon dipterum</name>
    <dbReference type="NCBI Taxonomy" id="197152"/>
    <lineage>
        <taxon>Eukaryota</taxon>
        <taxon>Metazoa</taxon>
        <taxon>Ecdysozoa</taxon>
        <taxon>Arthropoda</taxon>
        <taxon>Hexapoda</taxon>
        <taxon>Insecta</taxon>
        <taxon>Pterygota</taxon>
        <taxon>Palaeoptera</taxon>
        <taxon>Ephemeroptera</taxon>
        <taxon>Pisciforma</taxon>
        <taxon>Baetidae</taxon>
        <taxon>Cloeon</taxon>
    </lineage>
</organism>
<dbReference type="PROSITE" id="PS50103">
    <property type="entry name" value="ZF_C3H1"/>
    <property type="match status" value="1"/>
</dbReference>
<dbReference type="Proteomes" id="UP000494165">
    <property type="component" value="Unassembled WGS sequence"/>
</dbReference>
<proteinExistence type="predicted"/>
<feature type="compositionally biased region" description="Basic and acidic residues" evidence="3">
    <location>
        <begin position="320"/>
        <end position="332"/>
    </location>
</feature>
<feature type="compositionally biased region" description="Basic and acidic residues" evidence="3">
    <location>
        <begin position="78"/>
        <end position="88"/>
    </location>
</feature>
<gene>
    <name evidence="5" type="ORF">CLODIP_2_CD05789</name>
</gene>
<feature type="coiled-coil region" evidence="2">
    <location>
        <begin position="431"/>
        <end position="535"/>
    </location>
</feature>
<keyword evidence="2" id="KW-0175">Coiled coil</keyword>
<dbReference type="GO" id="GO:0008270">
    <property type="term" value="F:zinc ion binding"/>
    <property type="evidence" value="ECO:0007669"/>
    <property type="project" value="UniProtKB-KW"/>
</dbReference>
<feature type="domain" description="C3H1-type" evidence="4">
    <location>
        <begin position="595"/>
        <end position="622"/>
    </location>
</feature>
<evidence type="ECO:0000313" key="6">
    <source>
        <dbReference type="Proteomes" id="UP000494165"/>
    </source>
</evidence>